<dbReference type="EMBL" id="JBCLYO010000012">
    <property type="protein sequence ID" value="KAL0084404.1"/>
    <property type="molecule type" value="Genomic_DNA"/>
</dbReference>
<evidence type="ECO:0000313" key="2">
    <source>
        <dbReference type="Proteomes" id="UP001448207"/>
    </source>
</evidence>
<name>A0ABR3AYG3_PHYBL</name>
<reference evidence="1 2" key="1">
    <citation type="submission" date="2024-04" db="EMBL/GenBank/DDBJ databases">
        <title>Symmetric and asymmetric DNA N6-adenine methylation regulates different biological responses in Mucorales.</title>
        <authorList>
            <consortium name="Lawrence Berkeley National Laboratory"/>
            <person name="Lax C."/>
            <person name="Mondo S.J."/>
            <person name="Osorio-Concepcion M."/>
            <person name="Muszewska A."/>
            <person name="Corrochano-Luque M."/>
            <person name="Gutierrez G."/>
            <person name="Riley R."/>
            <person name="Lipzen A."/>
            <person name="Guo J."/>
            <person name="Hundley H."/>
            <person name="Amirebrahimi M."/>
            <person name="Ng V."/>
            <person name="Lorenzo-Gutierrez D."/>
            <person name="Binder U."/>
            <person name="Yang J."/>
            <person name="Song Y."/>
            <person name="Canovas D."/>
            <person name="Navarro E."/>
            <person name="Freitag M."/>
            <person name="Gabaldon T."/>
            <person name="Grigoriev I.V."/>
            <person name="Corrochano L.M."/>
            <person name="Nicolas F.E."/>
            <person name="Garre V."/>
        </authorList>
    </citation>
    <scope>NUCLEOTIDE SEQUENCE [LARGE SCALE GENOMIC DNA]</scope>
    <source>
        <strain evidence="1 2">L51</strain>
    </source>
</reference>
<keyword evidence="2" id="KW-1185">Reference proteome</keyword>
<accession>A0ABR3AYG3</accession>
<proteinExistence type="predicted"/>
<protein>
    <submittedName>
        <fullName evidence="1">Uncharacterized protein</fullName>
    </submittedName>
</protein>
<gene>
    <name evidence="1" type="ORF">J3Q64DRAFT_1822595</name>
</gene>
<evidence type="ECO:0000313" key="1">
    <source>
        <dbReference type="EMBL" id="KAL0084404.1"/>
    </source>
</evidence>
<dbReference type="Proteomes" id="UP001448207">
    <property type="component" value="Unassembled WGS sequence"/>
</dbReference>
<organism evidence="1 2">
    <name type="scientific">Phycomyces blakesleeanus</name>
    <dbReference type="NCBI Taxonomy" id="4837"/>
    <lineage>
        <taxon>Eukaryota</taxon>
        <taxon>Fungi</taxon>
        <taxon>Fungi incertae sedis</taxon>
        <taxon>Mucoromycota</taxon>
        <taxon>Mucoromycotina</taxon>
        <taxon>Mucoromycetes</taxon>
        <taxon>Mucorales</taxon>
        <taxon>Phycomycetaceae</taxon>
        <taxon>Phycomyces</taxon>
    </lineage>
</organism>
<comment type="caution">
    <text evidence="1">The sequence shown here is derived from an EMBL/GenBank/DDBJ whole genome shotgun (WGS) entry which is preliminary data.</text>
</comment>
<sequence>MCLETIDLYSQCYTEWEHAIFSDVLCRLHTPIKKLTYRSIGANCIESFWERMIQQLIQSFSRTLETPEVSGDAFSYTNSTFTPKFSYCPILVDLEIRRCSVSVALDDVLDNCPALRRFCFSKGRLYINSTASGQRRQHGLHTIELRYVTTISFVFNCVSFRCRDLQYMTLLELQHVEFYLSDNFLNTKSTIKLLLLSRLTYPQPTSKDPRDGNVGCLVSHIAWLHRYEVCEDGPRNGSFIRRLSGYDGDAVTRHFLGFQFKQDCDSQEAKNFIRGQTRIHHWKKDICEGYVELTCGSINEYRIL</sequence>